<dbReference type="CDD" id="cd07739">
    <property type="entry name" value="metallo-hydrolase-like_MBL-fold"/>
    <property type="match status" value="1"/>
</dbReference>
<feature type="domain" description="Metallo-beta-lactamase" evidence="1">
    <location>
        <begin position="33"/>
        <end position="220"/>
    </location>
</feature>
<organism evidence="2 3">
    <name type="scientific">Edaphobacter aggregans</name>
    <dbReference type="NCBI Taxonomy" id="570835"/>
    <lineage>
        <taxon>Bacteria</taxon>
        <taxon>Pseudomonadati</taxon>
        <taxon>Acidobacteriota</taxon>
        <taxon>Terriglobia</taxon>
        <taxon>Terriglobales</taxon>
        <taxon>Acidobacteriaceae</taxon>
        <taxon>Edaphobacter</taxon>
    </lineage>
</organism>
<keyword evidence="2" id="KW-0378">Hydrolase</keyword>
<name>A0A428MNA1_9BACT</name>
<gene>
    <name evidence="2" type="ORF">EDE15_3947</name>
</gene>
<dbReference type="PANTHER" id="PTHR42951">
    <property type="entry name" value="METALLO-BETA-LACTAMASE DOMAIN-CONTAINING"/>
    <property type="match status" value="1"/>
</dbReference>
<sequence>MSDRLQWEVFVSGQIPIVTDDLAPGATEMKWSPISSTLISGERDAALVDTAITVQQNQKIADWVVSTGKNLTTIYATHGHGDHFFGVNTIQKRFPKARFVARREAIDVMRVQASAAVVEAYWKPRFPGQIDSTLVIADDLKGGIFELEGHQFISIPLGHADTDHTTCLHVPSIDLAVCGDALYNDVHLHLGESDADGRKDWIAALDTIESLRPVAAIAGHKRPGAPDAPDNIEATGKYIRDFDRIASQTKTARELYDEMLAIYPNRVNPAVLWLSAKTVKPGSK</sequence>
<dbReference type="OrthoDB" id="2273115at2"/>
<dbReference type="SMART" id="SM00849">
    <property type="entry name" value="Lactamase_B"/>
    <property type="match status" value="1"/>
</dbReference>
<protein>
    <submittedName>
        <fullName evidence="2">Glyoxylase-like metal-dependent hydrolase (Beta-lactamase superfamily II)</fullName>
    </submittedName>
</protein>
<dbReference type="GO" id="GO:0016787">
    <property type="term" value="F:hydrolase activity"/>
    <property type="evidence" value="ECO:0007669"/>
    <property type="project" value="UniProtKB-KW"/>
</dbReference>
<dbReference type="RefSeq" id="WP_125486750.1">
    <property type="nucleotide sequence ID" value="NZ_RSDW01000001.1"/>
</dbReference>
<evidence type="ECO:0000259" key="1">
    <source>
        <dbReference type="SMART" id="SM00849"/>
    </source>
</evidence>
<proteinExistence type="predicted"/>
<dbReference type="EMBL" id="RSDW01000001">
    <property type="protein sequence ID" value="RSL18379.1"/>
    <property type="molecule type" value="Genomic_DNA"/>
</dbReference>
<dbReference type="InterPro" id="IPR001279">
    <property type="entry name" value="Metallo-B-lactamas"/>
</dbReference>
<evidence type="ECO:0000313" key="3">
    <source>
        <dbReference type="Proteomes" id="UP000269669"/>
    </source>
</evidence>
<dbReference type="Pfam" id="PF00753">
    <property type="entry name" value="Lactamase_B"/>
    <property type="match status" value="1"/>
</dbReference>
<dbReference type="Gene3D" id="3.60.15.10">
    <property type="entry name" value="Ribonuclease Z/Hydroxyacylglutathione hydrolase-like"/>
    <property type="match status" value="1"/>
</dbReference>
<dbReference type="InterPro" id="IPR050855">
    <property type="entry name" value="NDM-1-like"/>
</dbReference>
<dbReference type="Proteomes" id="UP000269669">
    <property type="component" value="Unassembled WGS sequence"/>
</dbReference>
<dbReference type="InterPro" id="IPR036866">
    <property type="entry name" value="RibonucZ/Hydroxyglut_hydro"/>
</dbReference>
<reference evidence="2 3" key="1">
    <citation type="submission" date="2018-12" db="EMBL/GenBank/DDBJ databases">
        <title>Sequencing of bacterial isolates from soil warming experiment in Harvard Forest, Massachusetts, USA.</title>
        <authorList>
            <person name="Deangelis K."/>
        </authorList>
    </citation>
    <scope>NUCLEOTIDE SEQUENCE [LARGE SCALE GENOMIC DNA]</scope>
    <source>
        <strain evidence="2 3">EB153</strain>
    </source>
</reference>
<dbReference type="SUPFAM" id="SSF56281">
    <property type="entry name" value="Metallo-hydrolase/oxidoreductase"/>
    <property type="match status" value="1"/>
</dbReference>
<accession>A0A428MNA1</accession>
<keyword evidence="3" id="KW-1185">Reference proteome</keyword>
<evidence type="ECO:0000313" key="2">
    <source>
        <dbReference type="EMBL" id="RSL18379.1"/>
    </source>
</evidence>
<dbReference type="AlphaFoldDB" id="A0A428MNA1"/>
<dbReference type="PANTHER" id="PTHR42951:SF14">
    <property type="entry name" value="METALLO-BETA-LACTAMASE SUPERFAMILY PROTEIN"/>
    <property type="match status" value="1"/>
</dbReference>
<comment type="caution">
    <text evidence="2">The sequence shown here is derived from an EMBL/GenBank/DDBJ whole genome shotgun (WGS) entry which is preliminary data.</text>
</comment>